<comment type="caution">
    <text evidence="2">The sequence shown here is derived from an EMBL/GenBank/DDBJ whole genome shotgun (WGS) entry which is preliminary data.</text>
</comment>
<dbReference type="RefSeq" id="WP_024013709.1">
    <property type="nucleotide sequence ID" value="NZ_CM002330.1"/>
</dbReference>
<feature type="transmembrane region" description="Helical" evidence="1">
    <location>
        <begin position="46"/>
        <end position="63"/>
    </location>
</feature>
<dbReference type="HOGENOM" id="CLU_2719254_0_0_6"/>
<accession>V8R4H1</accession>
<feature type="transmembrane region" description="Helical" evidence="1">
    <location>
        <begin position="14"/>
        <end position="34"/>
    </location>
</feature>
<evidence type="ECO:0000256" key="1">
    <source>
        <dbReference type="SAM" id="Phobius"/>
    </source>
</evidence>
<dbReference type="PATRIC" id="fig|1395516.4.peg.3729"/>
<keyword evidence="1" id="KW-1133">Transmembrane helix</keyword>
<dbReference type="EMBL" id="AYMZ01000008">
    <property type="protein sequence ID" value="ETF06817.1"/>
    <property type="molecule type" value="Genomic_DNA"/>
</dbReference>
<proteinExistence type="predicted"/>
<keyword evidence="1" id="KW-0812">Transmembrane</keyword>
<gene>
    <name evidence="2" type="ORF">PMO01_18375</name>
</gene>
<dbReference type="AlphaFoldDB" id="V8R4H1"/>
<sequence>MSNTVKLTLKDKAIVYFVASMALLSLAIIFVPFYTGYIDQAFANKLIWTDATAIAGIFSYFAIKMNQAMKKQ</sequence>
<keyword evidence="1" id="KW-0472">Membrane</keyword>
<organism evidence="2">
    <name type="scientific">Pseudomonas moraviensis R28-S</name>
    <dbReference type="NCBI Taxonomy" id="1395516"/>
    <lineage>
        <taxon>Bacteria</taxon>
        <taxon>Pseudomonadati</taxon>
        <taxon>Pseudomonadota</taxon>
        <taxon>Gammaproteobacteria</taxon>
        <taxon>Pseudomonadales</taxon>
        <taxon>Pseudomonadaceae</taxon>
        <taxon>Pseudomonas</taxon>
    </lineage>
</organism>
<reference evidence="2" key="1">
    <citation type="journal article" date="2014" name="Genome Announc.">
        <title>Draft Genome Sequence of Pseudomonas moraviensis R28-S.</title>
        <authorList>
            <person name="Hunter S.S."/>
            <person name="Yano H."/>
            <person name="Loftie-Eaton W."/>
            <person name="Hughes J."/>
            <person name="De Gelder L."/>
            <person name="Stragier P."/>
            <person name="De Vos P."/>
            <person name="Settles M.L."/>
            <person name="Top E.M."/>
        </authorList>
    </citation>
    <scope>NUCLEOTIDE SEQUENCE [LARGE SCALE GENOMIC DNA]</scope>
    <source>
        <strain evidence="2">R28-S</strain>
    </source>
</reference>
<evidence type="ECO:0000313" key="2">
    <source>
        <dbReference type="EMBL" id="ETF06817.1"/>
    </source>
</evidence>
<protein>
    <submittedName>
        <fullName evidence="2">Uncharacterized protein</fullName>
    </submittedName>
</protein>
<dbReference type="Proteomes" id="UP000024771">
    <property type="component" value="Chromosome"/>
</dbReference>
<name>V8R4H1_9PSED</name>